<accession>A0A7Y9C7R4</accession>
<organism evidence="6 7">
    <name type="scientific">Flavobacterium agri</name>
    <dbReference type="NCBI Taxonomy" id="2743471"/>
    <lineage>
        <taxon>Bacteria</taxon>
        <taxon>Pseudomonadati</taxon>
        <taxon>Bacteroidota</taxon>
        <taxon>Flavobacteriia</taxon>
        <taxon>Flavobacteriales</taxon>
        <taxon>Flavobacteriaceae</taxon>
        <taxon>Flavobacterium</taxon>
    </lineage>
</organism>
<dbReference type="GO" id="GO:0009055">
    <property type="term" value="F:electron transfer activity"/>
    <property type="evidence" value="ECO:0007669"/>
    <property type="project" value="InterPro"/>
</dbReference>
<dbReference type="GO" id="GO:0046872">
    <property type="term" value="F:metal ion binding"/>
    <property type="evidence" value="ECO:0007669"/>
    <property type="project" value="UniProtKB-KW"/>
</dbReference>
<keyword evidence="7" id="KW-1185">Reference proteome</keyword>
<sequence>MKTVFKITLLAGMAFSVTSCFNKREPNYQYMPNMYESTAYETYSESPSFKRGGVEAQLPAPGTIKRGYTPYEIPNTTEGYNFSKTVSTSPLDSTEVDMEKAKGLFDIYCAICHGTAGDGKGKLVKQEKFLGVPSYKDRVVSIGSVYHVQTYGLNSMGSYANQLSQKERWMVAAYVMKLKSELK</sequence>
<evidence type="ECO:0000313" key="7">
    <source>
        <dbReference type="Proteomes" id="UP000535020"/>
    </source>
</evidence>
<dbReference type="EMBL" id="JACBJI010000004">
    <property type="protein sequence ID" value="NYA71612.1"/>
    <property type="molecule type" value="Genomic_DNA"/>
</dbReference>
<keyword evidence="3 4" id="KW-0408">Iron</keyword>
<dbReference type="PANTHER" id="PTHR40394:SF2">
    <property type="entry name" value="QUINOL:CYTOCHROME C OXIDOREDUCTASE MEMBRANE PROTEIN"/>
    <property type="match status" value="1"/>
</dbReference>
<evidence type="ECO:0000256" key="3">
    <source>
        <dbReference type="ARBA" id="ARBA00023004"/>
    </source>
</evidence>
<dbReference type="PROSITE" id="PS51257">
    <property type="entry name" value="PROKAR_LIPOPROTEIN"/>
    <property type="match status" value="1"/>
</dbReference>
<dbReference type="InterPro" id="IPR009056">
    <property type="entry name" value="Cyt_c-like_dom"/>
</dbReference>
<feature type="domain" description="Cytochrome c" evidence="5">
    <location>
        <begin position="96"/>
        <end position="179"/>
    </location>
</feature>
<dbReference type="InterPro" id="IPR036909">
    <property type="entry name" value="Cyt_c-like_dom_sf"/>
</dbReference>
<evidence type="ECO:0000256" key="1">
    <source>
        <dbReference type="ARBA" id="ARBA00022617"/>
    </source>
</evidence>
<dbReference type="PANTHER" id="PTHR40394">
    <property type="entry name" value="LIPOPROTEIN-RELATED"/>
    <property type="match status" value="1"/>
</dbReference>
<dbReference type="Proteomes" id="UP000535020">
    <property type="component" value="Unassembled WGS sequence"/>
</dbReference>
<dbReference type="GO" id="GO:0020037">
    <property type="term" value="F:heme binding"/>
    <property type="evidence" value="ECO:0007669"/>
    <property type="project" value="InterPro"/>
</dbReference>
<keyword evidence="2 4" id="KW-0479">Metal-binding</keyword>
<evidence type="ECO:0000256" key="2">
    <source>
        <dbReference type="ARBA" id="ARBA00022723"/>
    </source>
</evidence>
<comment type="caution">
    <text evidence="6">The sequence shown here is derived from an EMBL/GenBank/DDBJ whole genome shotgun (WGS) entry which is preliminary data.</text>
</comment>
<dbReference type="PROSITE" id="PS51007">
    <property type="entry name" value="CYTC"/>
    <property type="match status" value="1"/>
</dbReference>
<proteinExistence type="predicted"/>
<dbReference type="Pfam" id="PF13442">
    <property type="entry name" value="Cytochrome_CBB3"/>
    <property type="match status" value="1"/>
</dbReference>
<dbReference type="Gene3D" id="1.10.760.10">
    <property type="entry name" value="Cytochrome c-like domain"/>
    <property type="match status" value="1"/>
</dbReference>
<gene>
    <name evidence="6" type="ORF">HZF10_11815</name>
</gene>
<evidence type="ECO:0000259" key="5">
    <source>
        <dbReference type="PROSITE" id="PS51007"/>
    </source>
</evidence>
<evidence type="ECO:0000313" key="6">
    <source>
        <dbReference type="EMBL" id="NYA71612.1"/>
    </source>
</evidence>
<dbReference type="AlphaFoldDB" id="A0A7Y9C7R4"/>
<reference evidence="6 7" key="1">
    <citation type="submission" date="2020-07" db="EMBL/GenBank/DDBJ databases">
        <authorList>
            <person name="Sun Q."/>
        </authorList>
    </citation>
    <scope>NUCLEOTIDE SEQUENCE [LARGE SCALE GENOMIC DNA]</scope>
    <source>
        <strain evidence="6 7">MAH-1</strain>
    </source>
</reference>
<protein>
    <submittedName>
        <fullName evidence="6">Cytochrome c</fullName>
    </submittedName>
</protein>
<dbReference type="SUPFAM" id="SSF46626">
    <property type="entry name" value="Cytochrome c"/>
    <property type="match status" value="1"/>
</dbReference>
<evidence type="ECO:0000256" key="4">
    <source>
        <dbReference type="PROSITE-ProRule" id="PRU00433"/>
    </source>
</evidence>
<dbReference type="RefSeq" id="WP_176006408.1">
    <property type="nucleotide sequence ID" value="NZ_JABWMI010000011.1"/>
</dbReference>
<keyword evidence="1 4" id="KW-0349">Heme</keyword>
<name>A0A7Y9C7R4_9FLAO</name>